<evidence type="ECO:0000313" key="2">
    <source>
        <dbReference type="EMBL" id="SFU64510.1"/>
    </source>
</evidence>
<feature type="domain" description="Phosphoribosyltransferase" evidence="1">
    <location>
        <begin position="6"/>
        <end position="132"/>
    </location>
</feature>
<dbReference type="InterPro" id="IPR029057">
    <property type="entry name" value="PRTase-like"/>
</dbReference>
<dbReference type="SUPFAM" id="SSF53271">
    <property type="entry name" value="PRTase-like"/>
    <property type="match status" value="1"/>
</dbReference>
<dbReference type="Gene3D" id="3.40.50.2020">
    <property type="match status" value="1"/>
</dbReference>
<evidence type="ECO:0000313" key="3">
    <source>
        <dbReference type="Proteomes" id="UP000183926"/>
    </source>
</evidence>
<dbReference type="Proteomes" id="UP000183926">
    <property type="component" value="Unassembled WGS sequence"/>
</dbReference>
<organism evidence="2 3">
    <name type="scientific">Nitrosomonas eutropha</name>
    <dbReference type="NCBI Taxonomy" id="916"/>
    <lineage>
        <taxon>Bacteria</taxon>
        <taxon>Pseudomonadati</taxon>
        <taxon>Pseudomonadota</taxon>
        <taxon>Betaproteobacteria</taxon>
        <taxon>Nitrosomonadales</taxon>
        <taxon>Nitrosomonadaceae</taxon>
        <taxon>Nitrosomonas</taxon>
    </lineage>
</organism>
<reference evidence="2 3" key="1">
    <citation type="submission" date="2016-10" db="EMBL/GenBank/DDBJ databases">
        <authorList>
            <person name="de Groot N.N."/>
        </authorList>
    </citation>
    <scope>NUCLEOTIDE SEQUENCE [LARGE SCALE GENOMIC DNA]</scope>
    <source>
        <strain evidence="2 3">Nm24</strain>
    </source>
</reference>
<dbReference type="InterPro" id="IPR050137">
    <property type="entry name" value="PyrR_bifunctional"/>
</dbReference>
<keyword evidence="2" id="KW-0328">Glycosyltransferase</keyword>
<proteinExistence type="predicted"/>
<dbReference type="InterPro" id="IPR000836">
    <property type="entry name" value="PRTase_dom"/>
</dbReference>
<dbReference type="GO" id="GO:0016757">
    <property type="term" value="F:glycosyltransferase activity"/>
    <property type="evidence" value="ECO:0007669"/>
    <property type="project" value="UniProtKB-KW"/>
</dbReference>
<dbReference type="PANTHER" id="PTHR11608">
    <property type="entry name" value="BIFUNCTIONAL PROTEIN PYRR"/>
    <property type="match status" value="1"/>
</dbReference>
<dbReference type="Pfam" id="PF00156">
    <property type="entry name" value="Pribosyltran"/>
    <property type="match status" value="1"/>
</dbReference>
<dbReference type="EMBL" id="FPBL01000006">
    <property type="protein sequence ID" value="SFU64510.1"/>
    <property type="molecule type" value="Genomic_DNA"/>
</dbReference>
<name>A0A1I7HV16_9PROT</name>
<accession>A0A1I7HV16</accession>
<evidence type="ECO:0000259" key="1">
    <source>
        <dbReference type="Pfam" id="PF00156"/>
    </source>
</evidence>
<sequence length="167" mass="18522">MQLPDAEQLLTLLIEKIRLDVTDNTTIVGIHTGGAWLARRIHQTLKIAQPVGVLDISFYRDDYSKIGLHPQVRPSQLPFEAENSHIILVDDVLYTGRTIRAAINELFDYGRPSSIHLAVLVDRGGRELPIAARYTGAVLALPESSMLELRQADDGKLSLDLRSIASE</sequence>
<dbReference type="NCBIfam" id="NF003545">
    <property type="entry name" value="PRK05205.1-1"/>
    <property type="match status" value="1"/>
</dbReference>
<dbReference type="OrthoDB" id="9802227at2"/>
<dbReference type="PANTHER" id="PTHR11608:SF0">
    <property type="entry name" value="BIFUNCTIONAL PROTEIN PYRR"/>
    <property type="match status" value="1"/>
</dbReference>
<dbReference type="AlphaFoldDB" id="A0A1I7HV16"/>
<dbReference type="RefSeq" id="WP_074928544.1">
    <property type="nucleotide sequence ID" value="NZ_FPBL01000006.1"/>
</dbReference>
<dbReference type="CDD" id="cd06223">
    <property type="entry name" value="PRTases_typeI"/>
    <property type="match status" value="1"/>
</dbReference>
<protein>
    <submittedName>
        <fullName evidence="2">Pyrimidine operon attenuation protein / uracil phosphoribosyltransferase</fullName>
    </submittedName>
</protein>
<gene>
    <name evidence="2" type="ORF">SAMN05216339_10634</name>
</gene>
<keyword evidence="2" id="KW-0808">Transferase</keyword>